<keyword evidence="2" id="KW-1185">Reference proteome</keyword>
<protein>
    <submittedName>
        <fullName evidence="1">Mobilization protein</fullName>
    </submittedName>
</protein>
<dbReference type="Proteomes" id="UP000002730">
    <property type="component" value="Chromosome"/>
</dbReference>
<dbReference type="RefSeq" id="WP_010075402.1">
    <property type="nucleotide sequence ID" value="NC_014393.1"/>
</dbReference>
<reference evidence="1 2" key="1">
    <citation type="submission" date="2010-08" db="EMBL/GenBank/DDBJ databases">
        <title>Complete sequence of Clostridium cellulovorans 743B.</title>
        <authorList>
            <consortium name="US DOE Joint Genome Institute"/>
            <person name="Lucas S."/>
            <person name="Copeland A."/>
            <person name="Lapidus A."/>
            <person name="Cheng J.-F."/>
            <person name="Bruce D."/>
            <person name="Goodwin L."/>
            <person name="Pitluck S."/>
            <person name="Chertkov O."/>
            <person name="Detter J.C."/>
            <person name="Han C."/>
            <person name="Tapia R."/>
            <person name="Land M."/>
            <person name="Hauser L."/>
            <person name="Chang Y.-J."/>
            <person name="Jeffries C."/>
            <person name="Kyrpides N."/>
            <person name="Ivanova N."/>
            <person name="Mikhailova N."/>
            <person name="Hemme C.L."/>
            <person name="Woyke T."/>
        </authorList>
    </citation>
    <scope>NUCLEOTIDE SEQUENCE [LARGE SCALE GENOMIC DNA]</scope>
    <source>
        <strain evidence="2">ATCC 35296 / DSM 3052 / OCM 3 / 743B</strain>
    </source>
</reference>
<dbReference type="eggNOG" id="COG1476">
    <property type="taxonomic scope" value="Bacteria"/>
</dbReference>
<dbReference type="KEGG" id="ccb:Clocel_2345"/>
<organism evidence="1 2">
    <name type="scientific">Clostridium cellulovorans (strain ATCC 35296 / DSM 3052 / OCM 3 / 743B)</name>
    <dbReference type="NCBI Taxonomy" id="573061"/>
    <lineage>
        <taxon>Bacteria</taxon>
        <taxon>Bacillati</taxon>
        <taxon>Bacillota</taxon>
        <taxon>Clostridia</taxon>
        <taxon>Eubacteriales</taxon>
        <taxon>Clostridiaceae</taxon>
        <taxon>Clostridium</taxon>
    </lineage>
</organism>
<dbReference type="STRING" id="573061.Clocel_2345"/>
<sequence>MRTRSVQTNIRMTEEEASKIKDKAQTANMTFSNYIIYSALDKEIIVIDGVKEFTHQLSKVGANLNQITTLCHQGKITCVDINSTNKILADLWQFLVKLRKKGKKAR</sequence>
<evidence type="ECO:0000313" key="1">
    <source>
        <dbReference type="EMBL" id="ADL52063.1"/>
    </source>
</evidence>
<dbReference type="HOGENOM" id="CLU_137404_4_0_9"/>
<dbReference type="Pfam" id="PF21983">
    <property type="entry name" value="NikA-like"/>
    <property type="match status" value="1"/>
</dbReference>
<dbReference type="AlphaFoldDB" id="D9SPS7"/>
<dbReference type="InterPro" id="IPR053842">
    <property type="entry name" value="NikA-like"/>
</dbReference>
<evidence type="ECO:0000313" key="2">
    <source>
        <dbReference type="Proteomes" id="UP000002730"/>
    </source>
</evidence>
<accession>D9SPS7</accession>
<proteinExistence type="predicted"/>
<dbReference type="EMBL" id="CP002160">
    <property type="protein sequence ID" value="ADL52063.1"/>
    <property type="molecule type" value="Genomic_DNA"/>
</dbReference>
<dbReference type="OrthoDB" id="1645362at2"/>
<gene>
    <name evidence="1" type="ordered locus">Clocel_2345</name>
</gene>
<name>D9SPS7_CLOC7</name>